<sequence length="53" mass="6507">MNTYLTTLSIAVFLTELINRLFFHFETIYTILYCFVIITLIYIILLVYFKYRK</sequence>
<organism evidence="2">
    <name type="scientific">virus sp. ctEQ64</name>
    <dbReference type="NCBI Taxonomy" id="2825809"/>
    <lineage>
        <taxon>Viruses</taxon>
    </lineage>
</organism>
<keyword evidence="1" id="KW-0812">Transmembrane</keyword>
<dbReference type="EMBL" id="BK059112">
    <property type="protein sequence ID" value="DAE31865.1"/>
    <property type="molecule type" value="Genomic_DNA"/>
</dbReference>
<protein>
    <submittedName>
        <fullName evidence="2">Uncharacterized protein</fullName>
    </submittedName>
</protein>
<accession>A0A8S5RL85</accession>
<feature type="transmembrane region" description="Helical" evidence="1">
    <location>
        <begin position="30"/>
        <end position="49"/>
    </location>
</feature>
<evidence type="ECO:0000256" key="1">
    <source>
        <dbReference type="SAM" id="Phobius"/>
    </source>
</evidence>
<evidence type="ECO:0000313" key="2">
    <source>
        <dbReference type="EMBL" id="DAE31865.1"/>
    </source>
</evidence>
<name>A0A8S5RL85_9VIRU</name>
<proteinExistence type="predicted"/>
<reference evidence="2" key="1">
    <citation type="journal article" date="2021" name="Proc. Natl. Acad. Sci. U.S.A.">
        <title>A Catalog of Tens of Thousands of Viruses from Human Metagenomes Reveals Hidden Associations with Chronic Diseases.</title>
        <authorList>
            <person name="Tisza M.J."/>
            <person name="Buck C.B."/>
        </authorList>
    </citation>
    <scope>NUCLEOTIDE SEQUENCE</scope>
    <source>
        <strain evidence="2">CtEQ64</strain>
    </source>
</reference>
<keyword evidence="1" id="KW-1133">Transmembrane helix</keyword>
<keyword evidence="1" id="KW-0472">Membrane</keyword>